<keyword evidence="5 7" id="KW-0175">Coiled coil</keyword>
<feature type="compositionally biased region" description="Polar residues" evidence="8">
    <location>
        <begin position="277"/>
        <end position="286"/>
    </location>
</feature>
<dbReference type="FunFam" id="1.20.5.1700:FF:000001">
    <property type="entry name" value="Transforming acidic coiled-coil-containing protein 1 isoform 2"/>
    <property type="match status" value="1"/>
</dbReference>
<feature type="compositionally biased region" description="Basic and acidic residues" evidence="8">
    <location>
        <begin position="288"/>
        <end position="302"/>
    </location>
</feature>
<dbReference type="PANTHER" id="PTHR13924:SF12">
    <property type="entry name" value="TRANSFORMING ACIDIC COILED-COIL-CONTAINING PROTEIN 1"/>
    <property type="match status" value="1"/>
</dbReference>
<gene>
    <name evidence="10" type="ORF">GSONMT00067809001</name>
</gene>
<feature type="compositionally biased region" description="Polar residues" evidence="8">
    <location>
        <begin position="235"/>
        <end position="244"/>
    </location>
</feature>
<feature type="coiled-coil region" evidence="7">
    <location>
        <begin position="392"/>
        <end position="419"/>
    </location>
</feature>
<dbReference type="GO" id="GO:0007097">
    <property type="term" value="P:nuclear migration"/>
    <property type="evidence" value="ECO:0007669"/>
    <property type="project" value="TreeGrafter"/>
</dbReference>
<feature type="domain" description="Transforming acidic coiled-coil-containing protein C-terminal" evidence="9">
    <location>
        <begin position="363"/>
        <end position="562"/>
    </location>
</feature>
<dbReference type="Pfam" id="PF05010">
    <property type="entry name" value="TACC_C"/>
    <property type="match status" value="1"/>
</dbReference>
<reference evidence="10" key="1">
    <citation type="journal article" date="2014" name="Nat. Commun.">
        <title>The rainbow trout genome provides novel insights into evolution after whole-genome duplication in vertebrates.</title>
        <authorList>
            <person name="Berthelot C."/>
            <person name="Brunet F."/>
            <person name="Chalopin D."/>
            <person name="Juanchich A."/>
            <person name="Bernard M."/>
            <person name="Noel B."/>
            <person name="Bento P."/>
            <person name="Da Silva C."/>
            <person name="Labadie K."/>
            <person name="Alberti A."/>
            <person name="Aury J.M."/>
            <person name="Louis A."/>
            <person name="Dehais P."/>
            <person name="Bardou P."/>
            <person name="Montfort J."/>
            <person name="Klopp C."/>
            <person name="Cabau C."/>
            <person name="Gaspin C."/>
            <person name="Thorgaard G.H."/>
            <person name="Boussaha M."/>
            <person name="Quillet E."/>
            <person name="Guyomard R."/>
            <person name="Galiana D."/>
            <person name="Bobe J."/>
            <person name="Volff J.N."/>
            <person name="Genet C."/>
            <person name="Wincker P."/>
            <person name="Jaillon O."/>
            <person name="Roest Crollius H."/>
            <person name="Guiguen Y."/>
        </authorList>
    </citation>
    <scope>NUCLEOTIDE SEQUENCE [LARGE SCALE GENOMIC DNA]</scope>
</reference>
<evidence type="ECO:0000256" key="3">
    <source>
        <dbReference type="ARBA" id="ARBA00022490"/>
    </source>
</evidence>
<accession>A0A060W701</accession>
<sequence>MPSSLGFYYFQRVGIWRECSKRDTPVAWNKIQHTHTTHIHTQRCHGGIPQSAQEELLQLPQKEEQHVSTQSNHRYCVCVCVCSYDAPSDSRDVFHPDALGTELPQREYPKEKRAMERVVKRERVKREMCISFLTRDVGQLTPRLVLDRNSNQDVYPTSLQDVQDALNNLNSSSPLSGAGLDQNLNLRLISRPGEGDGLSPSPLPQPRALRPASLPVHNFPDPAEVDDISPITYDPNGNMNSDPKSLTPELDRPDSDRQSPRMSTDITNSCKVKKLDNQTPLQNTSGEDNDHRKGHATDEEKLASTTGLGADGDHNELNVSSRPEESDCCSMYEDPCQLKNAKLGGSNTQKKTGSEVLDAICISEEEKMAVLTLIREEIITKETEASDWMRKYEDSRQEVMEMRKIVAEYEKTIAQMIEDEQRNTLSAQKSLQAVTMEKELALADLNSVERSLSDMFRRYENMKSTLDGFKKNEEVLKKCAQEYLARVKQEEQRYQTLKLHAEEKLDKANQDIAQVRSKASSESVALTASLRKEQMRVDSLERALQQKAEEIEELTKICDELIAKMGRTD</sequence>
<evidence type="ECO:0000313" key="10">
    <source>
        <dbReference type="EMBL" id="CDQ62766.1"/>
    </source>
</evidence>
<keyword evidence="6" id="KW-0206">Cytoskeleton</keyword>
<evidence type="ECO:0000256" key="6">
    <source>
        <dbReference type="ARBA" id="ARBA00023212"/>
    </source>
</evidence>
<evidence type="ECO:0000256" key="4">
    <source>
        <dbReference type="ARBA" id="ARBA00022553"/>
    </source>
</evidence>
<keyword evidence="4" id="KW-0597">Phosphoprotein</keyword>
<evidence type="ECO:0000256" key="2">
    <source>
        <dbReference type="ARBA" id="ARBA00009423"/>
    </source>
</evidence>
<dbReference type="GO" id="GO:0007052">
    <property type="term" value="P:mitotic spindle organization"/>
    <property type="evidence" value="ECO:0007669"/>
    <property type="project" value="InterPro"/>
</dbReference>
<proteinExistence type="inferred from homology"/>
<dbReference type="Proteomes" id="UP000193380">
    <property type="component" value="Unassembled WGS sequence"/>
</dbReference>
<comment type="subcellular location">
    <subcellularLocation>
        <location evidence="1">Cytoplasm</location>
        <location evidence="1">Cytoskeleton</location>
    </subcellularLocation>
</comment>
<evidence type="ECO:0000256" key="5">
    <source>
        <dbReference type="ARBA" id="ARBA00023054"/>
    </source>
</evidence>
<evidence type="ECO:0000256" key="8">
    <source>
        <dbReference type="SAM" id="MobiDB-lite"/>
    </source>
</evidence>
<dbReference type="PaxDb" id="8022-A0A060W701"/>
<comment type="similarity">
    <text evidence="2">Belongs to the TACC family.</text>
</comment>
<reference evidence="10" key="2">
    <citation type="submission" date="2014-03" db="EMBL/GenBank/DDBJ databases">
        <authorList>
            <person name="Genoscope - CEA"/>
        </authorList>
    </citation>
    <scope>NUCLEOTIDE SEQUENCE</scope>
</reference>
<name>A0A060W701_ONCMY</name>
<dbReference type="InterPro" id="IPR007707">
    <property type="entry name" value="TACC_C"/>
</dbReference>
<dbReference type="Gene3D" id="1.20.5.1700">
    <property type="match status" value="1"/>
</dbReference>
<feature type="region of interest" description="Disordered" evidence="8">
    <location>
        <begin position="189"/>
        <end position="326"/>
    </location>
</feature>
<evidence type="ECO:0000313" key="11">
    <source>
        <dbReference type="Proteomes" id="UP000193380"/>
    </source>
</evidence>
<dbReference type="STRING" id="8022.A0A060W701"/>
<dbReference type="EMBL" id="FR904417">
    <property type="protein sequence ID" value="CDQ62766.1"/>
    <property type="molecule type" value="Genomic_DNA"/>
</dbReference>
<dbReference type="GO" id="GO:0005856">
    <property type="term" value="C:cytoskeleton"/>
    <property type="evidence" value="ECO:0007669"/>
    <property type="project" value="UniProtKB-SubCell"/>
</dbReference>
<dbReference type="AlphaFoldDB" id="A0A060W701"/>
<evidence type="ECO:0000256" key="1">
    <source>
        <dbReference type="ARBA" id="ARBA00004245"/>
    </source>
</evidence>
<organism evidence="10 11">
    <name type="scientific">Oncorhynchus mykiss</name>
    <name type="common">Rainbow trout</name>
    <name type="synonym">Salmo gairdneri</name>
    <dbReference type="NCBI Taxonomy" id="8022"/>
    <lineage>
        <taxon>Eukaryota</taxon>
        <taxon>Metazoa</taxon>
        <taxon>Chordata</taxon>
        <taxon>Craniata</taxon>
        <taxon>Vertebrata</taxon>
        <taxon>Euteleostomi</taxon>
        <taxon>Actinopterygii</taxon>
        <taxon>Neopterygii</taxon>
        <taxon>Teleostei</taxon>
        <taxon>Protacanthopterygii</taxon>
        <taxon>Salmoniformes</taxon>
        <taxon>Salmonidae</taxon>
        <taxon>Salmoninae</taxon>
        <taxon>Oncorhynchus</taxon>
    </lineage>
</organism>
<feature type="compositionally biased region" description="Basic and acidic residues" evidence="8">
    <location>
        <begin position="249"/>
        <end position="259"/>
    </location>
</feature>
<feature type="compositionally biased region" description="Polar residues" evidence="8">
    <location>
        <begin position="260"/>
        <end position="270"/>
    </location>
</feature>
<dbReference type="PANTHER" id="PTHR13924">
    <property type="entry name" value="TRANSFORMING ACIDIC COILED-COIL CONTAINING PROTEIN 1/2"/>
    <property type="match status" value="1"/>
</dbReference>
<evidence type="ECO:0000256" key="7">
    <source>
        <dbReference type="SAM" id="Coils"/>
    </source>
</evidence>
<evidence type="ECO:0000259" key="9">
    <source>
        <dbReference type="Pfam" id="PF05010"/>
    </source>
</evidence>
<protein>
    <recommendedName>
        <fullName evidence="9">Transforming acidic coiled-coil-containing protein C-terminal domain-containing protein</fullName>
    </recommendedName>
</protein>
<dbReference type="GO" id="GO:0021987">
    <property type="term" value="P:cerebral cortex development"/>
    <property type="evidence" value="ECO:0007669"/>
    <property type="project" value="TreeGrafter"/>
</dbReference>
<feature type="coiled-coil region" evidence="7">
    <location>
        <begin position="480"/>
        <end position="564"/>
    </location>
</feature>
<dbReference type="InterPro" id="IPR039915">
    <property type="entry name" value="TACC"/>
</dbReference>
<dbReference type="GO" id="GO:0005737">
    <property type="term" value="C:cytoplasm"/>
    <property type="evidence" value="ECO:0007669"/>
    <property type="project" value="TreeGrafter"/>
</dbReference>
<keyword evidence="3" id="KW-0963">Cytoplasm</keyword>